<protein>
    <submittedName>
        <fullName evidence="8">Acetolactate synthase large subunit</fullName>
    </submittedName>
</protein>
<dbReference type="GO" id="GO:0009097">
    <property type="term" value="P:isoleucine biosynthetic process"/>
    <property type="evidence" value="ECO:0007669"/>
    <property type="project" value="TreeGrafter"/>
</dbReference>
<evidence type="ECO:0000313" key="9">
    <source>
        <dbReference type="Proteomes" id="UP000239480"/>
    </source>
</evidence>
<organism evidence="8 9">
    <name type="scientific">Aliiruegeria haliotis</name>
    <dbReference type="NCBI Taxonomy" id="1280846"/>
    <lineage>
        <taxon>Bacteria</taxon>
        <taxon>Pseudomonadati</taxon>
        <taxon>Pseudomonadota</taxon>
        <taxon>Alphaproteobacteria</taxon>
        <taxon>Rhodobacterales</taxon>
        <taxon>Roseobacteraceae</taxon>
        <taxon>Aliiruegeria</taxon>
    </lineage>
</organism>
<dbReference type="GO" id="GO:0030976">
    <property type="term" value="F:thiamine pyrophosphate binding"/>
    <property type="evidence" value="ECO:0007669"/>
    <property type="project" value="InterPro"/>
</dbReference>
<accession>A0A2T0RYU8</accession>
<feature type="domain" description="Thiamine pyrophosphate enzyme TPP-binding" evidence="6">
    <location>
        <begin position="398"/>
        <end position="543"/>
    </location>
</feature>
<dbReference type="Pfam" id="PF00205">
    <property type="entry name" value="TPP_enzyme_M"/>
    <property type="match status" value="1"/>
</dbReference>
<dbReference type="Gene3D" id="3.40.50.1220">
    <property type="entry name" value="TPP-binding domain"/>
    <property type="match status" value="1"/>
</dbReference>
<dbReference type="PROSITE" id="PS00187">
    <property type="entry name" value="TPP_ENZYMES"/>
    <property type="match status" value="1"/>
</dbReference>
<comment type="similarity">
    <text evidence="1 4">Belongs to the TPP enzyme family.</text>
</comment>
<dbReference type="Pfam" id="PF02775">
    <property type="entry name" value="TPP_enzyme_C"/>
    <property type="match status" value="1"/>
</dbReference>
<dbReference type="InterPro" id="IPR000399">
    <property type="entry name" value="TPP-bd_CS"/>
</dbReference>
<dbReference type="Gene3D" id="3.40.50.970">
    <property type="match status" value="2"/>
</dbReference>
<dbReference type="FunFam" id="3.40.50.970:FF:000007">
    <property type="entry name" value="Acetolactate synthase"/>
    <property type="match status" value="1"/>
</dbReference>
<dbReference type="GO" id="GO:0003984">
    <property type="term" value="F:acetolactate synthase activity"/>
    <property type="evidence" value="ECO:0007669"/>
    <property type="project" value="TreeGrafter"/>
</dbReference>
<keyword evidence="2" id="KW-0808">Transferase</keyword>
<sequence length="570" mass="61065">MPNHDRTPSAPGPAVRHGGRILADQLAILGAEKVFCVPGESFLGLLDGLYDHRDRIDVVTCRHESGAANMADAYGKLTGRPGICAVTRGPGATNASNGVHTAFQDSTPMILLVGQVSRKMMDREAFQEIDYRRMFGEMAKWIAQIDDVARIPEYLSRAWHVAMSGRPGPVVLALPEDVLSARAMVDDARPASVARGAPESSAIARLGDMLSEARKPLLVLGGPGWSAQAARLAADVADRFDLPVATTFRCQDYIDNGHPNYGGVIGIAPVPELARKVREEVDLLITVGSRWGEMTTQGYTLIDSPVPQMRLVHVHPGPEELGHVYAPDLSIASGAEAFLGAMLDLKVGHRADPGWTRGFRADYEAFLTPTQVPGALNMGEVIRHLSNTLPADTIYTNGAGNYAVWLHRFHSHRGYRTQLAPTSGSMGYAVPAAVAAKLVHPDRSVVSVSGDGCFLMTAQELATARAQGLAIIYLVVNNGMYGTIRMHQERNHPGRVISTALTNPDFVAFAGAFGIPGEVVTETEAFAAALDRARASDDGYLIELRVDPEALTPTQSLSAARAQGEAEKTG</sequence>
<evidence type="ECO:0000259" key="5">
    <source>
        <dbReference type="Pfam" id="PF00205"/>
    </source>
</evidence>
<evidence type="ECO:0000256" key="3">
    <source>
        <dbReference type="ARBA" id="ARBA00023052"/>
    </source>
</evidence>
<dbReference type="GO" id="GO:0000287">
    <property type="term" value="F:magnesium ion binding"/>
    <property type="evidence" value="ECO:0007669"/>
    <property type="project" value="InterPro"/>
</dbReference>
<evidence type="ECO:0000256" key="2">
    <source>
        <dbReference type="ARBA" id="ARBA00022679"/>
    </source>
</evidence>
<feature type="domain" description="Thiamine pyrophosphate enzyme N-terminal TPP-binding" evidence="7">
    <location>
        <begin position="17"/>
        <end position="131"/>
    </location>
</feature>
<reference evidence="8 9" key="1">
    <citation type="submission" date="2018-03" db="EMBL/GenBank/DDBJ databases">
        <title>Genomic Encyclopedia of Archaeal and Bacterial Type Strains, Phase II (KMG-II): from individual species to whole genera.</title>
        <authorList>
            <person name="Goeker M."/>
        </authorList>
    </citation>
    <scope>NUCLEOTIDE SEQUENCE [LARGE SCALE GENOMIC DNA]</scope>
    <source>
        <strain evidence="8 9">DSM 29328</strain>
    </source>
</reference>
<evidence type="ECO:0000259" key="6">
    <source>
        <dbReference type="Pfam" id="PF02775"/>
    </source>
</evidence>
<proteinExistence type="inferred from homology"/>
<dbReference type="NCBIfam" id="NF006052">
    <property type="entry name" value="PRK08199.1"/>
    <property type="match status" value="1"/>
</dbReference>
<keyword evidence="9" id="KW-1185">Reference proteome</keyword>
<dbReference type="CDD" id="cd00568">
    <property type="entry name" value="TPP_enzymes"/>
    <property type="match status" value="1"/>
</dbReference>
<dbReference type="InterPro" id="IPR011766">
    <property type="entry name" value="TPP_enzyme_TPP-bd"/>
</dbReference>
<gene>
    <name evidence="8" type="ORF">CLV78_101415</name>
</gene>
<dbReference type="InterPro" id="IPR012000">
    <property type="entry name" value="Thiamin_PyroP_enz_cen_dom"/>
</dbReference>
<dbReference type="Proteomes" id="UP000239480">
    <property type="component" value="Unassembled WGS sequence"/>
</dbReference>
<dbReference type="Pfam" id="PF02776">
    <property type="entry name" value="TPP_enzyme_N"/>
    <property type="match status" value="1"/>
</dbReference>
<feature type="domain" description="Thiamine pyrophosphate enzyme central" evidence="5">
    <location>
        <begin position="204"/>
        <end position="341"/>
    </location>
</feature>
<dbReference type="InterPro" id="IPR045229">
    <property type="entry name" value="TPP_enz"/>
</dbReference>
<dbReference type="GO" id="GO:0050660">
    <property type="term" value="F:flavin adenine dinucleotide binding"/>
    <property type="evidence" value="ECO:0007669"/>
    <property type="project" value="TreeGrafter"/>
</dbReference>
<evidence type="ECO:0000256" key="4">
    <source>
        <dbReference type="RuleBase" id="RU362132"/>
    </source>
</evidence>
<dbReference type="PANTHER" id="PTHR18968:SF120">
    <property type="entry name" value="ACETOLACTATE SYNTHASE LARGE SUBUNIT"/>
    <property type="match status" value="1"/>
</dbReference>
<evidence type="ECO:0000259" key="7">
    <source>
        <dbReference type="Pfam" id="PF02776"/>
    </source>
</evidence>
<dbReference type="OrthoDB" id="4494979at2"/>
<dbReference type="GO" id="GO:0009099">
    <property type="term" value="P:L-valine biosynthetic process"/>
    <property type="evidence" value="ECO:0007669"/>
    <property type="project" value="TreeGrafter"/>
</dbReference>
<comment type="caution">
    <text evidence="8">The sequence shown here is derived from an EMBL/GenBank/DDBJ whole genome shotgun (WGS) entry which is preliminary data.</text>
</comment>
<dbReference type="EMBL" id="PVTD01000001">
    <property type="protein sequence ID" value="PRY26320.1"/>
    <property type="molecule type" value="Genomic_DNA"/>
</dbReference>
<dbReference type="InterPro" id="IPR029035">
    <property type="entry name" value="DHS-like_NAD/FAD-binding_dom"/>
</dbReference>
<keyword evidence="3 4" id="KW-0786">Thiamine pyrophosphate</keyword>
<dbReference type="SUPFAM" id="SSF52467">
    <property type="entry name" value="DHS-like NAD/FAD-binding domain"/>
    <property type="match status" value="1"/>
</dbReference>
<name>A0A2T0RYU8_9RHOB</name>
<dbReference type="AlphaFoldDB" id="A0A2T0RYU8"/>
<evidence type="ECO:0000256" key="1">
    <source>
        <dbReference type="ARBA" id="ARBA00007812"/>
    </source>
</evidence>
<dbReference type="CDD" id="cd07035">
    <property type="entry name" value="TPP_PYR_POX_like"/>
    <property type="match status" value="1"/>
</dbReference>
<evidence type="ECO:0000313" key="8">
    <source>
        <dbReference type="EMBL" id="PRY26320.1"/>
    </source>
</evidence>
<dbReference type="PANTHER" id="PTHR18968">
    <property type="entry name" value="THIAMINE PYROPHOSPHATE ENZYMES"/>
    <property type="match status" value="1"/>
</dbReference>
<dbReference type="SUPFAM" id="SSF52518">
    <property type="entry name" value="Thiamin diphosphate-binding fold (THDP-binding)"/>
    <property type="match status" value="2"/>
</dbReference>
<dbReference type="RefSeq" id="WP_106203105.1">
    <property type="nucleotide sequence ID" value="NZ_PVTD01000001.1"/>
</dbReference>
<dbReference type="InterPro" id="IPR029061">
    <property type="entry name" value="THDP-binding"/>
</dbReference>
<dbReference type="GO" id="GO:0005948">
    <property type="term" value="C:acetolactate synthase complex"/>
    <property type="evidence" value="ECO:0007669"/>
    <property type="project" value="TreeGrafter"/>
</dbReference>
<dbReference type="InterPro" id="IPR012001">
    <property type="entry name" value="Thiamin_PyroP_enz_TPP-bd_dom"/>
</dbReference>